<dbReference type="AlphaFoldDB" id="A0A0K9FI16"/>
<sequence length="179" mass="20817">MITGQGVFLRPVTENDVDSIYKCFQNEEIMYMTGTRNILTKDQVREALIRFSEDSTRYDFAICLVENGQIIGDLTIMEIDLDNKKAIFRIALHSTEDCGKGYGTEAVQLVQKYTFEELQLNRLELQVFSHNIRGIKSYEKVGFKKEGTLRQSLYINSKYSDEIIMSILRDEYMELKKSH</sequence>
<reference evidence="3" key="1">
    <citation type="submission" date="2015-07" db="EMBL/GenBank/DDBJ databases">
        <authorList>
            <consortium name="Consortium for Microbial Forensics and Genomics (microFORGE)"/>
            <person name="Knight B.M."/>
            <person name="Roberts D.P."/>
            <person name="Lin D."/>
            <person name="Hari K."/>
            <person name="Fletcher J."/>
            <person name="Melcher U."/>
            <person name="Blagden T."/>
            <person name="Winegar R.A."/>
        </authorList>
    </citation>
    <scope>NUCLEOTIDE SEQUENCE [LARGE SCALE GENOMIC DNA]</scope>
    <source>
        <strain evidence="3">DSM 23493</strain>
    </source>
</reference>
<dbReference type="Pfam" id="PF13302">
    <property type="entry name" value="Acetyltransf_3"/>
    <property type="match status" value="1"/>
</dbReference>
<evidence type="ECO:0000259" key="1">
    <source>
        <dbReference type="PROSITE" id="PS51186"/>
    </source>
</evidence>
<dbReference type="PANTHER" id="PTHR43415:SF3">
    <property type="entry name" value="GNAT-FAMILY ACETYLTRANSFERASE"/>
    <property type="match status" value="1"/>
</dbReference>
<dbReference type="SUPFAM" id="SSF55729">
    <property type="entry name" value="Acyl-CoA N-acyltransferases (Nat)"/>
    <property type="match status" value="1"/>
</dbReference>
<dbReference type="GO" id="GO:0016779">
    <property type="term" value="F:nucleotidyltransferase activity"/>
    <property type="evidence" value="ECO:0007669"/>
    <property type="project" value="UniProtKB-KW"/>
</dbReference>
<dbReference type="GeneID" id="96597006"/>
<accession>A0A0K9FI16</accession>
<evidence type="ECO:0000313" key="3">
    <source>
        <dbReference type="Proteomes" id="UP000037326"/>
    </source>
</evidence>
<keyword evidence="2" id="KW-0808">Transferase</keyword>
<dbReference type="InterPro" id="IPR000182">
    <property type="entry name" value="GNAT_dom"/>
</dbReference>
<evidence type="ECO:0000313" key="2">
    <source>
        <dbReference type="EMBL" id="KMY33791.1"/>
    </source>
</evidence>
<dbReference type="InterPro" id="IPR016181">
    <property type="entry name" value="Acyl_CoA_acyltransferase"/>
</dbReference>
<organism evidence="2 3">
    <name type="scientific">Lysinibacillus xylanilyticus</name>
    <dbReference type="NCBI Taxonomy" id="582475"/>
    <lineage>
        <taxon>Bacteria</taxon>
        <taxon>Bacillati</taxon>
        <taxon>Bacillota</taxon>
        <taxon>Bacilli</taxon>
        <taxon>Bacillales</taxon>
        <taxon>Bacillaceae</taxon>
        <taxon>Lysinibacillus</taxon>
    </lineage>
</organism>
<dbReference type="GO" id="GO:0016747">
    <property type="term" value="F:acyltransferase activity, transferring groups other than amino-acyl groups"/>
    <property type="evidence" value="ECO:0007669"/>
    <property type="project" value="InterPro"/>
</dbReference>
<dbReference type="Proteomes" id="UP000037326">
    <property type="component" value="Unassembled WGS sequence"/>
</dbReference>
<gene>
    <name evidence="2" type="ORF">ACZ11_01570</name>
</gene>
<feature type="domain" description="N-acetyltransferase" evidence="1">
    <location>
        <begin position="7"/>
        <end position="170"/>
    </location>
</feature>
<comment type="caution">
    <text evidence="2">The sequence shown here is derived from an EMBL/GenBank/DDBJ whole genome shotgun (WGS) entry which is preliminary data.</text>
</comment>
<dbReference type="EMBL" id="LFXJ01000002">
    <property type="protein sequence ID" value="KMY33791.1"/>
    <property type="molecule type" value="Genomic_DNA"/>
</dbReference>
<protein>
    <submittedName>
        <fullName evidence="2">Aminoglycoside adenylyltransferase</fullName>
    </submittedName>
</protein>
<dbReference type="RefSeq" id="WP_049663031.1">
    <property type="nucleotide sequence ID" value="NZ_JBIVOC010000020.1"/>
</dbReference>
<keyword evidence="2" id="KW-0548">Nucleotidyltransferase</keyword>
<proteinExistence type="predicted"/>
<dbReference type="PANTHER" id="PTHR43415">
    <property type="entry name" value="SPERMIDINE N(1)-ACETYLTRANSFERASE"/>
    <property type="match status" value="1"/>
</dbReference>
<dbReference type="PATRIC" id="fig|582475.4.peg.3865"/>
<dbReference type="Gene3D" id="3.40.630.30">
    <property type="match status" value="1"/>
</dbReference>
<dbReference type="PROSITE" id="PS51186">
    <property type="entry name" value="GNAT"/>
    <property type="match status" value="1"/>
</dbReference>
<dbReference type="OrthoDB" id="9795206at2"/>
<name>A0A0K9FI16_9BACI</name>